<dbReference type="PANTHER" id="PTHR35580">
    <property type="entry name" value="CELL SURFACE GLYCOPROTEIN (S-LAYER PROTEIN)-LIKE PROTEIN"/>
    <property type="match status" value="1"/>
</dbReference>
<dbReference type="Gene3D" id="2.60.40.10">
    <property type="entry name" value="Immunoglobulins"/>
    <property type="match status" value="3"/>
</dbReference>
<dbReference type="InterPro" id="IPR057708">
    <property type="entry name" value="DUF7948"/>
</dbReference>
<dbReference type="Pfam" id="PF00041">
    <property type="entry name" value="fn3"/>
    <property type="match status" value="1"/>
</dbReference>
<dbReference type="EMBL" id="JAUSUY010000033">
    <property type="protein sequence ID" value="MDT3429053.1"/>
    <property type="molecule type" value="Genomic_DNA"/>
</dbReference>
<accession>A0ABU3HE23</accession>
<dbReference type="InterPro" id="IPR052918">
    <property type="entry name" value="Motility_Chemotaxis_Reg"/>
</dbReference>
<organism evidence="4 5">
    <name type="scientific">Paenibacillus forsythiae</name>
    <dbReference type="NCBI Taxonomy" id="365616"/>
    <lineage>
        <taxon>Bacteria</taxon>
        <taxon>Bacillati</taxon>
        <taxon>Bacillota</taxon>
        <taxon>Bacilli</taxon>
        <taxon>Bacillales</taxon>
        <taxon>Paenibacillaceae</taxon>
        <taxon>Paenibacillus</taxon>
    </lineage>
</organism>
<dbReference type="PANTHER" id="PTHR35580:SF1">
    <property type="entry name" value="PHYTASE-LIKE DOMAIN-CONTAINING PROTEIN"/>
    <property type="match status" value="1"/>
</dbReference>
<feature type="domain" description="Fibronectin type-III" evidence="2">
    <location>
        <begin position="720"/>
        <end position="808"/>
    </location>
</feature>
<gene>
    <name evidence="4" type="ORF">J2Z22_004652</name>
</gene>
<feature type="domain" description="SLH" evidence="3">
    <location>
        <begin position="1599"/>
        <end position="1662"/>
    </location>
</feature>
<evidence type="ECO:0000313" key="4">
    <source>
        <dbReference type="EMBL" id="MDT3429053.1"/>
    </source>
</evidence>
<dbReference type="SMART" id="SM00060">
    <property type="entry name" value="FN3"/>
    <property type="match status" value="3"/>
</dbReference>
<dbReference type="InterPro" id="IPR003961">
    <property type="entry name" value="FN3_dom"/>
</dbReference>
<comment type="caution">
    <text evidence="4">The sequence shown here is derived from an EMBL/GenBank/DDBJ whole genome shotgun (WGS) entry which is preliminary data.</text>
</comment>
<evidence type="ECO:0000256" key="1">
    <source>
        <dbReference type="SAM" id="MobiDB-lite"/>
    </source>
</evidence>
<evidence type="ECO:0000313" key="5">
    <source>
        <dbReference type="Proteomes" id="UP001248709"/>
    </source>
</evidence>
<feature type="domain" description="Fibronectin type-III" evidence="2">
    <location>
        <begin position="917"/>
        <end position="1011"/>
    </location>
</feature>
<name>A0ABU3HE23_9BACL</name>
<feature type="region of interest" description="Disordered" evidence="1">
    <location>
        <begin position="1373"/>
        <end position="1392"/>
    </location>
</feature>
<feature type="compositionally biased region" description="Low complexity" evidence="1">
    <location>
        <begin position="1383"/>
        <end position="1392"/>
    </location>
</feature>
<proteinExistence type="predicted"/>
<sequence>MAFPLPPKASAQFAASVSQTKGDQGEESLAREAEEQLGKLVLPFIKNEGQISGKQVQYYADTFAGRIFVTGSGLTYALKAGEDGKASWALNETFVNASAFLATGKNPVTTEINYFKGDKSKWQKGVTGYEELSLGRVFQGVDVTLRAKGNNVEKIFTVEPGGDPSLITMQISAATGLAVNEQGGLAIKTDLGDVTFTAPVAYQEIDGRKSNVPVSYRVEGDHYGFSVGSYNSAYPLIIDPLLAGTYLGGGKNDSIADLVVAPDGDVYVTGYSYSTDFPDTVGENLTHYGLDTTYDVYVARLSGDLTRLKAISILGGSGNDSAINIAWSNGNVYVGGWTESGSEFPADYTAGSRGGRDGYIARFTPALTEMKATAFGGEGNEMLIAMAVRDNDGQDEIVAVGSTQLKSGTYSPTFPIVGEAFQTTAASAYITKFNNDLQIVASTFFGGSLPTDLKSVDFASDGRIIVGGATQAQNTAIPVSPGVFDGSFGDAARDGFIAILNSNLTAEGAKATFVGSDGKVETVNKLKYITDADGSSYIYAVGSCNKGSFAEEQITASYGDAANAALDDVFAIKLTADLTTRAGLTYIGAANSDQVKDIEIAPTGQVILGGLTKSSDYPITEGQLSVNGAYNGFVIILNSNFTIDKSSALPSFLDLTSLALDEQGQVILAGQGTTVSGNLEGLPRAYKKTATSDTTKDTLIYKVNPAVLMAASETEAPTWTANEVSISDVGPDNLNLSWPAAADNSSIDHYLIYQNGSIIDQTPGDITQYHAIGLLPDTDYTFKIEAMDSFGNWTETALESAPVHTPLSSAPVWPDGSLTADYTDTFDHLQLRWPAAADDGTVTGYRIYKDGLEVTEAVYGYNVTDAVYYSDVYSLDGDKSYTLKVEAQDNDGYLSHTGPSVTLRTHKAPDIYSPYWPVGKVQLAYLYTSLNSARITWPAALDNEGVDHYHVIFSDVTDSGEAFSADVPGSATSYEANLLNTHVYHIQVTAIDAAGNESTVLSGEPLNIPEAPFGSGGGNGTGGSTVPNPFVIGVNLSSSYNQYNSETKQNAEMSTFGTSLENAVGVPLKPLIKAFFYFNVGGRADANKDYFSLYEVAGETLAPVPVNVTASSTFEERRYLFVSPVGTLKPLTTYKLVIGRQIMSNNNRVLGYDKEVYFTTGAVNTASEVNLTAGAVNSYVTIGSGTPTEVTVSVPREITDAALDLSSLLNQAETGTTAQSLPGIALKAAVPAVSATQPVEIRIPQGVSVTGSVYWNGLFNVPRVIDPAITGVTVTPDKGKKATIDSVIEVGGWSVPLTTDKAVRIVFPGQAGKSVGYFRDGVFAKIGTSLKSDTQEAGDALPEGGDGRIVIGDDLVVWTKHFTQFVLYTQTADGSGEGPISQPGPTGVTPTPAAEVQVKPVLDAATGVAAAKIDPAALADAFAQAKADKDGTKTVQVKLAKVEGASAYAANLPSSVLTQASADQKIELKTDVATLTVPGNMLASLGQLQGKEVSLRLAPVDKSSLSEEARKAVGSRPVVELGVLIDGKSVAWSNKNASVVVSIPYAPSAEEKNSLEHLTVLYIDDAGVLTPVPSGKYDASTGQIVFRTTHFSRYAVAAVHKTFGDLDNTGWAKNEIEVLASKGIIKGTSETGFAPGAAVTRADYLTLLVRTLGLTAEVKGNFSDVKEGAYYYEAVGIAKALGIAEGQADGRFDPQATITRQDMMVLTERALKKLGKLEAAAGSAASLESFADKADIAAYAKDSLAALVKEGLITGAADGIHPKSKATRAEAAVFLYRIYNK</sequence>
<dbReference type="Pfam" id="PF00395">
    <property type="entry name" value="SLH"/>
    <property type="match status" value="3"/>
</dbReference>
<feature type="domain" description="SLH" evidence="3">
    <location>
        <begin position="1663"/>
        <end position="1721"/>
    </location>
</feature>
<dbReference type="SUPFAM" id="SSF49265">
    <property type="entry name" value="Fibronectin type III"/>
    <property type="match status" value="2"/>
</dbReference>
<dbReference type="PROSITE" id="PS51272">
    <property type="entry name" value="SLH"/>
    <property type="match status" value="3"/>
</dbReference>
<dbReference type="Proteomes" id="UP001248709">
    <property type="component" value="Unassembled WGS sequence"/>
</dbReference>
<dbReference type="InterPro" id="IPR013783">
    <property type="entry name" value="Ig-like_fold"/>
</dbReference>
<reference evidence="4 5" key="1">
    <citation type="submission" date="2023-07" db="EMBL/GenBank/DDBJ databases">
        <title>Genomic Encyclopedia of Type Strains, Phase IV (KMG-IV): sequencing the most valuable type-strain genomes for metagenomic binning, comparative biology and taxonomic classification.</title>
        <authorList>
            <person name="Goeker M."/>
        </authorList>
    </citation>
    <scope>NUCLEOTIDE SEQUENCE [LARGE SCALE GENOMIC DNA]</scope>
    <source>
        <strain evidence="4 5">T98</strain>
    </source>
</reference>
<dbReference type="CDD" id="cd00063">
    <property type="entry name" value="FN3"/>
    <property type="match status" value="2"/>
</dbReference>
<feature type="domain" description="Fibronectin type-III" evidence="2">
    <location>
        <begin position="814"/>
        <end position="908"/>
    </location>
</feature>
<feature type="domain" description="SLH" evidence="3">
    <location>
        <begin position="1727"/>
        <end position="1781"/>
    </location>
</feature>
<evidence type="ECO:0000259" key="2">
    <source>
        <dbReference type="PROSITE" id="PS50853"/>
    </source>
</evidence>
<evidence type="ECO:0008006" key="6">
    <source>
        <dbReference type="Google" id="ProtNLM"/>
    </source>
</evidence>
<dbReference type="PROSITE" id="PS50853">
    <property type="entry name" value="FN3"/>
    <property type="match status" value="3"/>
</dbReference>
<dbReference type="InterPro" id="IPR001119">
    <property type="entry name" value="SLH_dom"/>
</dbReference>
<dbReference type="InterPro" id="IPR036116">
    <property type="entry name" value="FN3_sf"/>
</dbReference>
<keyword evidence="5" id="KW-1185">Reference proteome</keyword>
<protein>
    <recommendedName>
        <fullName evidence="6">S-layer homology domain-containing protein</fullName>
    </recommendedName>
</protein>
<evidence type="ECO:0000259" key="3">
    <source>
        <dbReference type="PROSITE" id="PS51272"/>
    </source>
</evidence>
<dbReference type="Pfam" id="PF25778">
    <property type="entry name" value="DUF7948"/>
    <property type="match status" value="1"/>
</dbReference>